<dbReference type="Proteomes" id="UP001055804">
    <property type="component" value="Unassembled WGS sequence"/>
</dbReference>
<proteinExistence type="inferred from homology"/>
<evidence type="ECO:0000256" key="3">
    <source>
        <dbReference type="ARBA" id="ARBA00022692"/>
    </source>
</evidence>
<accession>A0A9J6PBJ7</accession>
<name>A0A9J6PBJ7_9PROT</name>
<evidence type="ECO:0000313" key="9">
    <source>
        <dbReference type="Proteomes" id="UP001055804"/>
    </source>
</evidence>
<gene>
    <name evidence="8" type="ORF">NJQ99_01635</name>
</gene>
<evidence type="ECO:0000256" key="2">
    <source>
        <dbReference type="ARBA" id="ARBA00007362"/>
    </source>
</evidence>
<dbReference type="PANTHER" id="PTHR32322:SF2">
    <property type="entry name" value="EAMA DOMAIN-CONTAINING PROTEIN"/>
    <property type="match status" value="1"/>
</dbReference>
<evidence type="ECO:0000256" key="5">
    <source>
        <dbReference type="ARBA" id="ARBA00023136"/>
    </source>
</evidence>
<evidence type="ECO:0000256" key="4">
    <source>
        <dbReference type="ARBA" id="ARBA00022989"/>
    </source>
</evidence>
<keyword evidence="3 6" id="KW-0812">Transmembrane</keyword>
<evidence type="ECO:0000256" key="1">
    <source>
        <dbReference type="ARBA" id="ARBA00004141"/>
    </source>
</evidence>
<feature type="transmembrane region" description="Helical" evidence="6">
    <location>
        <begin position="68"/>
        <end position="89"/>
    </location>
</feature>
<keyword evidence="9" id="KW-1185">Reference proteome</keyword>
<dbReference type="InterPro" id="IPR037185">
    <property type="entry name" value="EmrE-like"/>
</dbReference>
<feature type="transmembrane region" description="Helical" evidence="6">
    <location>
        <begin position="216"/>
        <end position="237"/>
    </location>
</feature>
<dbReference type="InterPro" id="IPR000620">
    <property type="entry name" value="EamA_dom"/>
</dbReference>
<keyword evidence="5 6" id="KW-0472">Membrane</keyword>
<dbReference type="SUPFAM" id="SSF103481">
    <property type="entry name" value="Multidrug resistance efflux transporter EmrE"/>
    <property type="match status" value="2"/>
</dbReference>
<sequence>MLARMDPLLFALSLCAAFCFGLGLVLTRRGLFEMTPIQGASMSVPTTAAVLLLIAPATIDLGQWNTHAVLLFVAAGLIFPAAVTLLTFAANRRIGPNLTGALGNVSPAFAVAIAAVLLGERPSLLQLAGLTAVCVGGMMLFGGRKTSLPGVPLWAFLLPVAAALVRGLAQPMVKLGLIDWPNPFAATTVAYLVSAGVILGIAASRGVPPRLPRRRADLWFVAVGLANGGALLALYSALTLGPVKLVAPVVACYPLVTLALNRMILADRTLGAWLLAGILVTVAGVVLLVAS</sequence>
<feature type="transmembrane region" description="Helical" evidence="6">
    <location>
        <begin position="101"/>
        <end position="118"/>
    </location>
</feature>
<feature type="transmembrane region" description="Helical" evidence="6">
    <location>
        <begin position="243"/>
        <end position="260"/>
    </location>
</feature>
<reference evidence="8" key="1">
    <citation type="submission" date="2022-06" db="EMBL/GenBank/DDBJ databases">
        <title>Isolation and Genomics of Futiania mangrovii gen. nov., sp. nov., a Rare and Metabolically-versatile member in the Class Alphaproteobacteria.</title>
        <authorList>
            <person name="Liu L."/>
            <person name="Huang W.-C."/>
            <person name="Pan J."/>
            <person name="Li J."/>
            <person name="Huang Y."/>
            <person name="Du H."/>
            <person name="Liu Y."/>
            <person name="Li M."/>
        </authorList>
    </citation>
    <scope>NUCLEOTIDE SEQUENCE</scope>
    <source>
        <strain evidence="8">FT118</strain>
    </source>
</reference>
<evidence type="ECO:0000259" key="7">
    <source>
        <dbReference type="Pfam" id="PF00892"/>
    </source>
</evidence>
<dbReference type="Pfam" id="PF00892">
    <property type="entry name" value="EamA"/>
    <property type="match status" value="2"/>
</dbReference>
<evidence type="ECO:0000256" key="6">
    <source>
        <dbReference type="SAM" id="Phobius"/>
    </source>
</evidence>
<evidence type="ECO:0000313" key="8">
    <source>
        <dbReference type="EMBL" id="MCP1335104.1"/>
    </source>
</evidence>
<comment type="subcellular location">
    <subcellularLocation>
        <location evidence="1">Membrane</location>
        <topology evidence="1">Multi-pass membrane protein</topology>
    </subcellularLocation>
</comment>
<dbReference type="EMBL" id="JAMZFT010000001">
    <property type="protein sequence ID" value="MCP1335104.1"/>
    <property type="molecule type" value="Genomic_DNA"/>
</dbReference>
<dbReference type="InterPro" id="IPR050638">
    <property type="entry name" value="AA-Vitamin_Transporters"/>
</dbReference>
<protein>
    <submittedName>
        <fullName evidence="8">DMT family transporter</fullName>
    </submittedName>
</protein>
<dbReference type="RefSeq" id="WP_269331059.1">
    <property type="nucleotide sequence ID" value="NZ_JAMZFT010000001.1"/>
</dbReference>
<keyword evidence="4 6" id="KW-1133">Transmembrane helix</keyword>
<feature type="transmembrane region" description="Helical" evidence="6">
    <location>
        <begin position="272"/>
        <end position="290"/>
    </location>
</feature>
<organism evidence="8 9">
    <name type="scientific">Futiania mangrovi</name>
    <dbReference type="NCBI Taxonomy" id="2959716"/>
    <lineage>
        <taxon>Bacteria</taxon>
        <taxon>Pseudomonadati</taxon>
        <taxon>Pseudomonadota</taxon>
        <taxon>Alphaproteobacteria</taxon>
        <taxon>Futianiales</taxon>
        <taxon>Futianiaceae</taxon>
        <taxon>Futiania</taxon>
    </lineage>
</organism>
<dbReference type="GO" id="GO:0016020">
    <property type="term" value="C:membrane"/>
    <property type="evidence" value="ECO:0007669"/>
    <property type="project" value="UniProtKB-SubCell"/>
</dbReference>
<feature type="transmembrane region" description="Helical" evidence="6">
    <location>
        <begin position="153"/>
        <end position="172"/>
    </location>
</feature>
<feature type="domain" description="EamA" evidence="7">
    <location>
        <begin position="12"/>
        <end position="140"/>
    </location>
</feature>
<feature type="transmembrane region" description="Helical" evidence="6">
    <location>
        <begin position="184"/>
        <end position="204"/>
    </location>
</feature>
<feature type="domain" description="EamA" evidence="7">
    <location>
        <begin position="154"/>
        <end position="289"/>
    </location>
</feature>
<dbReference type="AlphaFoldDB" id="A0A9J6PBJ7"/>
<comment type="similarity">
    <text evidence="2">Belongs to the EamA transporter family.</text>
</comment>
<comment type="caution">
    <text evidence="8">The sequence shown here is derived from an EMBL/GenBank/DDBJ whole genome shotgun (WGS) entry which is preliminary data.</text>
</comment>
<feature type="transmembrane region" description="Helical" evidence="6">
    <location>
        <begin position="124"/>
        <end position="141"/>
    </location>
</feature>
<dbReference type="PANTHER" id="PTHR32322">
    <property type="entry name" value="INNER MEMBRANE TRANSPORTER"/>
    <property type="match status" value="1"/>
</dbReference>